<evidence type="ECO:0000256" key="1">
    <source>
        <dbReference type="ARBA" id="ARBA00023015"/>
    </source>
</evidence>
<sequence>MRAPVDSVRVERRGVEERRNRTVTILVGDRRGLLRAGLRESVERSPDLALVGEAHDYATLTRAVAALAPDVLVLGQLDGRAEPARVAGRLRTEHPSWSGRFLLLSDMPGHVPCVPPDRAGVLLTSCEPEDFRAAVRMLAAGYSFAAPVAPSAGGPAHGPAGAVGMTERELDVLRFLARGRTNAEISKDLSLSESTVKSHVQNLLNKLNLRNRVAVVIYAYESRLVEVGATPPELSRWPVPRDGG</sequence>
<organism evidence="5 6">
    <name type="scientific">Actinomadura rayongensis</name>
    <dbReference type="NCBI Taxonomy" id="1429076"/>
    <lineage>
        <taxon>Bacteria</taxon>
        <taxon>Bacillati</taxon>
        <taxon>Actinomycetota</taxon>
        <taxon>Actinomycetes</taxon>
        <taxon>Streptosporangiales</taxon>
        <taxon>Thermomonosporaceae</taxon>
        <taxon>Actinomadura</taxon>
    </lineage>
</organism>
<proteinExistence type="predicted"/>
<dbReference type="SUPFAM" id="SSF46894">
    <property type="entry name" value="C-terminal effector domain of the bipartite response regulators"/>
    <property type="match status" value="1"/>
</dbReference>
<keyword evidence="2 5" id="KW-0238">DNA-binding</keyword>
<dbReference type="InterPro" id="IPR016032">
    <property type="entry name" value="Sig_transdc_resp-reg_C-effctor"/>
</dbReference>
<dbReference type="GO" id="GO:0003677">
    <property type="term" value="F:DNA binding"/>
    <property type="evidence" value="ECO:0007669"/>
    <property type="project" value="UniProtKB-KW"/>
</dbReference>
<dbReference type="PANTHER" id="PTHR43214:SF24">
    <property type="entry name" value="TRANSCRIPTIONAL REGULATORY PROTEIN NARL-RELATED"/>
    <property type="match status" value="1"/>
</dbReference>
<accession>A0A6I4W8W3</accession>
<dbReference type="PRINTS" id="PR00038">
    <property type="entry name" value="HTHLUXR"/>
</dbReference>
<feature type="domain" description="HTH luxR-type" evidence="4">
    <location>
        <begin position="158"/>
        <end position="223"/>
    </location>
</feature>
<dbReference type="PROSITE" id="PS00622">
    <property type="entry name" value="HTH_LUXR_1"/>
    <property type="match status" value="1"/>
</dbReference>
<dbReference type="Gene3D" id="3.40.50.2300">
    <property type="match status" value="1"/>
</dbReference>
<dbReference type="CDD" id="cd06170">
    <property type="entry name" value="LuxR_C_like"/>
    <property type="match status" value="1"/>
</dbReference>
<gene>
    <name evidence="5" type="ORF">GQ466_11715</name>
</gene>
<dbReference type="Pfam" id="PF00196">
    <property type="entry name" value="GerE"/>
    <property type="match status" value="1"/>
</dbReference>
<evidence type="ECO:0000256" key="2">
    <source>
        <dbReference type="ARBA" id="ARBA00023125"/>
    </source>
</evidence>
<dbReference type="AlphaFoldDB" id="A0A6I4W8W3"/>
<dbReference type="OrthoDB" id="5476461at2"/>
<comment type="caution">
    <text evidence="5">The sequence shown here is derived from an EMBL/GenBank/DDBJ whole genome shotgun (WGS) entry which is preliminary data.</text>
</comment>
<dbReference type="Proteomes" id="UP000431901">
    <property type="component" value="Unassembled WGS sequence"/>
</dbReference>
<evidence type="ECO:0000313" key="6">
    <source>
        <dbReference type="Proteomes" id="UP000431901"/>
    </source>
</evidence>
<keyword evidence="3" id="KW-0804">Transcription</keyword>
<dbReference type="EMBL" id="WUTW01000002">
    <property type="protein sequence ID" value="MXQ64705.1"/>
    <property type="molecule type" value="Genomic_DNA"/>
</dbReference>
<evidence type="ECO:0000259" key="4">
    <source>
        <dbReference type="PROSITE" id="PS50043"/>
    </source>
</evidence>
<dbReference type="GO" id="GO:0006355">
    <property type="term" value="P:regulation of DNA-templated transcription"/>
    <property type="evidence" value="ECO:0007669"/>
    <property type="project" value="InterPro"/>
</dbReference>
<keyword evidence="6" id="KW-1185">Reference proteome</keyword>
<keyword evidence="1" id="KW-0805">Transcription regulation</keyword>
<evidence type="ECO:0000256" key="3">
    <source>
        <dbReference type="ARBA" id="ARBA00023163"/>
    </source>
</evidence>
<dbReference type="RefSeq" id="WP_161102897.1">
    <property type="nucleotide sequence ID" value="NZ_JBHLYI010000001.1"/>
</dbReference>
<dbReference type="PROSITE" id="PS50043">
    <property type="entry name" value="HTH_LUXR_2"/>
    <property type="match status" value="1"/>
</dbReference>
<name>A0A6I4W8W3_9ACTN</name>
<reference evidence="5 6" key="1">
    <citation type="submission" date="2019-12" db="EMBL/GenBank/DDBJ databases">
        <title>Nocardia macrotermitis sp. nov. and Nocardia aurantia sp. nov., isolated from the gut of the fungus growing-termite Macrotermes natalensis.</title>
        <authorList>
            <person name="Christine B."/>
            <person name="Rene B."/>
        </authorList>
    </citation>
    <scope>NUCLEOTIDE SEQUENCE [LARGE SCALE GENOMIC DNA]</scope>
    <source>
        <strain evidence="5 6">DSM 102126</strain>
    </source>
</reference>
<evidence type="ECO:0000313" key="5">
    <source>
        <dbReference type="EMBL" id="MXQ64705.1"/>
    </source>
</evidence>
<dbReference type="PANTHER" id="PTHR43214">
    <property type="entry name" value="TWO-COMPONENT RESPONSE REGULATOR"/>
    <property type="match status" value="1"/>
</dbReference>
<protein>
    <submittedName>
        <fullName evidence="5">DNA-binding response regulator</fullName>
    </submittedName>
</protein>
<dbReference type="InterPro" id="IPR000792">
    <property type="entry name" value="Tscrpt_reg_LuxR_C"/>
</dbReference>
<dbReference type="InterPro" id="IPR039420">
    <property type="entry name" value="WalR-like"/>
</dbReference>
<dbReference type="SMART" id="SM00421">
    <property type="entry name" value="HTH_LUXR"/>
    <property type="match status" value="1"/>
</dbReference>